<dbReference type="InterPro" id="IPR016167">
    <property type="entry name" value="FAD-bd_PCMH_sub1"/>
</dbReference>
<dbReference type="Pfam" id="PF04030">
    <property type="entry name" value="ALO"/>
    <property type="match status" value="1"/>
</dbReference>
<dbReference type="Pfam" id="PF01565">
    <property type="entry name" value="FAD_binding_4"/>
    <property type="match status" value="1"/>
</dbReference>
<gene>
    <name evidence="3" type="ORF">R3P95_12995</name>
</gene>
<dbReference type="InterPro" id="IPR036318">
    <property type="entry name" value="FAD-bd_PCMH-like_sf"/>
</dbReference>
<dbReference type="NCBIfam" id="TIGR01679">
    <property type="entry name" value="bact_FAD_ox"/>
    <property type="match status" value="1"/>
</dbReference>
<dbReference type="InterPro" id="IPR016169">
    <property type="entry name" value="FAD-bd_PCMH_sub2"/>
</dbReference>
<keyword evidence="1" id="KW-0560">Oxidoreductase</keyword>
<dbReference type="Proteomes" id="UP001185899">
    <property type="component" value="Unassembled WGS sequence"/>
</dbReference>
<reference evidence="3 4" key="1">
    <citation type="submission" date="2023-10" db="EMBL/GenBank/DDBJ databases">
        <title>Development of a sustainable strategy for remediation of hydrocarbon-contaminated territories based on the waste exchange concept.</title>
        <authorList>
            <person name="Krivoruchko A."/>
        </authorList>
    </citation>
    <scope>NUCLEOTIDE SEQUENCE [LARGE SCALE GENOMIC DNA]</scope>
    <source>
        <strain evidence="3 4">IEGM 1322</strain>
    </source>
</reference>
<dbReference type="InterPro" id="IPR016171">
    <property type="entry name" value="Vanillyl_alc_oxidase_C-sub2"/>
</dbReference>
<dbReference type="Gene3D" id="3.30.43.10">
    <property type="entry name" value="Uridine Diphospho-n-acetylenolpyruvylglucosamine Reductase, domain 2"/>
    <property type="match status" value="1"/>
</dbReference>
<sequence length="437" mass="48915">MVERSWRNWAGNHHAFPAHRAEPSSMDELRAILRDAVDRSRSVRCVGAGHSFTPIAVTDGVQISLDSLQEIESVVHEDDGSARVTVLAGTRLRDLTARLWDLGLAMTNLGDIDEQSIAGAISTGTHGTGARFGGIATQVNALELMAADGELVQCSREENTELFDAARIGLGALGVITRVTLECVPRFALRAVEEPSTLQGTLAELDETVADVDHFEFYWFPHTDRVLTKRNTRLPGDAVLKPLGKVRSYIDDELLSNTVFEGLNRMVTRIPALIPRVNAVSARALSAREYTDRSYRVFASSRTVRFVEMEYAVPVAQIGWVLREVDRWLKRSSMSIAFPVEVRFAAADDIWLSTAYGRPTAYIAVHQYHRRDHREYFDAVEAICRSVGGRPHWGKLHSLGGDELRDTYEHFDDFLRVRDSMDPKKLFGSDYVERLLS</sequence>
<evidence type="ECO:0000313" key="4">
    <source>
        <dbReference type="Proteomes" id="UP001185899"/>
    </source>
</evidence>
<dbReference type="PROSITE" id="PS51387">
    <property type="entry name" value="FAD_PCMH"/>
    <property type="match status" value="1"/>
</dbReference>
<accession>A0ABU4AYZ2</accession>
<evidence type="ECO:0000256" key="1">
    <source>
        <dbReference type="ARBA" id="ARBA00023002"/>
    </source>
</evidence>
<proteinExistence type="predicted"/>
<feature type="domain" description="FAD-binding PCMH-type" evidence="2">
    <location>
        <begin position="13"/>
        <end position="186"/>
    </location>
</feature>
<dbReference type="PANTHER" id="PTHR43762">
    <property type="entry name" value="L-GULONOLACTONE OXIDASE"/>
    <property type="match status" value="1"/>
</dbReference>
<dbReference type="EMBL" id="JAWLKE010000004">
    <property type="protein sequence ID" value="MDV6231471.1"/>
    <property type="molecule type" value="Genomic_DNA"/>
</dbReference>
<dbReference type="Gene3D" id="3.30.70.2520">
    <property type="match status" value="1"/>
</dbReference>
<organism evidence="3 4">
    <name type="scientific">Rhodococcus cercidiphylli</name>
    <dbReference type="NCBI Taxonomy" id="489916"/>
    <lineage>
        <taxon>Bacteria</taxon>
        <taxon>Bacillati</taxon>
        <taxon>Actinomycetota</taxon>
        <taxon>Actinomycetes</taxon>
        <taxon>Mycobacteriales</taxon>
        <taxon>Nocardiaceae</taxon>
        <taxon>Rhodococcus</taxon>
    </lineage>
</organism>
<keyword evidence="4" id="KW-1185">Reference proteome</keyword>
<evidence type="ECO:0000313" key="3">
    <source>
        <dbReference type="EMBL" id="MDV6231471.1"/>
    </source>
</evidence>
<evidence type="ECO:0000259" key="2">
    <source>
        <dbReference type="PROSITE" id="PS51387"/>
    </source>
</evidence>
<dbReference type="InterPro" id="IPR010031">
    <property type="entry name" value="FAD_lactone_oxidase-like"/>
</dbReference>
<protein>
    <submittedName>
        <fullName evidence="3">D-arabinono-1,4-lactone oxidase</fullName>
    </submittedName>
</protein>
<name>A0ABU4AYZ2_9NOCA</name>
<dbReference type="InterPro" id="IPR016166">
    <property type="entry name" value="FAD-bd_PCMH"/>
</dbReference>
<dbReference type="InterPro" id="IPR007173">
    <property type="entry name" value="ALO_C"/>
</dbReference>
<dbReference type="PANTHER" id="PTHR43762:SF1">
    <property type="entry name" value="D-ARABINONO-1,4-LACTONE OXIDASE"/>
    <property type="match status" value="1"/>
</dbReference>
<dbReference type="PIRSF" id="PIRSF000136">
    <property type="entry name" value="LGO_GLO"/>
    <property type="match status" value="1"/>
</dbReference>
<comment type="caution">
    <text evidence="3">The sequence shown here is derived from an EMBL/GenBank/DDBJ whole genome shotgun (WGS) entry which is preliminary data.</text>
</comment>
<dbReference type="Gene3D" id="1.10.45.10">
    <property type="entry name" value="Vanillyl-alcohol Oxidase, Chain A, domain 4"/>
    <property type="match status" value="1"/>
</dbReference>
<dbReference type="Gene3D" id="3.30.465.10">
    <property type="match status" value="1"/>
</dbReference>
<dbReference type="InterPro" id="IPR006094">
    <property type="entry name" value="Oxid_FAD_bind_N"/>
</dbReference>
<dbReference type="RefSeq" id="WP_317548512.1">
    <property type="nucleotide sequence ID" value="NZ_JAWLKE010000004.1"/>
</dbReference>
<dbReference type="SUPFAM" id="SSF56176">
    <property type="entry name" value="FAD-binding/transporter-associated domain-like"/>
    <property type="match status" value="1"/>
</dbReference>